<feature type="region of interest" description="Disordered" evidence="1">
    <location>
        <begin position="1"/>
        <end position="25"/>
    </location>
</feature>
<evidence type="ECO:0000313" key="3">
    <source>
        <dbReference type="Proteomes" id="UP001589887"/>
    </source>
</evidence>
<accession>A0ABV6TDL1</accession>
<comment type="caution">
    <text evidence="2">The sequence shown here is derived from an EMBL/GenBank/DDBJ whole genome shotgun (WGS) entry which is preliminary data.</text>
</comment>
<dbReference type="RefSeq" id="WP_394316405.1">
    <property type="nucleotide sequence ID" value="NZ_JBHMQV010000001.1"/>
</dbReference>
<protein>
    <submittedName>
        <fullName evidence="2">Uncharacterized protein</fullName>
    </submittedName>
</protein>
<evidence type="ECO:0000313" key="2">
    <source>
        <dbReference type="EMBL" id="MFC0842565.1"/>
    </source>
</evidence>
<gene>
    <name evidence="2" type="ORF">ACFH04_02295</name>
</gene>
<name>A0ABV6TDL1_9ACTN</name>
<dbReference type="Proteomes" id="UP001589887">
    <property type="component" value="Unassembled WGS sequence"/>
</dbReference>
<evidence type="ECO:0000256" key="1">
    <source>
        <dbReference type="SAM" id="MobiDB-lite"/>
    </source>
</evidence>
<sequence length="74" mass="8159">MAASGEAAQCRNRHAAHPAGFPRTEAWRGRTAHSCMAVRRSRPGPQQWLLENVRAAETTGGSSTRFLTDRQLRA</sequence>
<reference evidence="2 3" key="1">
    <citation type="submission" date="2024-09" db="EMBL/GenBank/DDBJ databases">
        <authorList>
            <person name="Sun Q."/>
            <person name="Mori K."/>
        </authorList>
    </citation>
    <scope>NUCLEOTIDE SEQUENCE [LARGE SCALE GENOMIC DNA]</scope>
    <source>
        <strain evidence="2 3">JCM 4557</strain>
    </source>
</reference>
<proteinExistence type="predicted"/>
<dbReference type="EMBL" id="JBHMQV010000001">
    <property type="protein sequence ID" value="MFC0842565.1"/>
    <property type="molecule type" value="Genomic_DNA"/>
</dbReference>
<keyword evidence="3" id="KW-1185">Reference proteome</keyword>
<organism evidence="2 3">
    <name type="scientific">Streptomyces noboritoensis</name>
    <dbReference type="NCBI Taxonomy" id="67337"/>
    <lineage>
        <taxon>Bacteria</taxon>
        <taxon>Bacillati</taxon>
        <taxon>Actinomycetota</taxon>
        <taxon>Actinomycetes</taxon>
        <taxon>Kitasatosporales</taxon>
        <taxon>Streptomycetaceae</taxon>
        <taxon>Streptomyces</taxon>
    </lineage>
</organism>